<dbReference type="InterPro" id="IPR027417">
    <property type="entry name" value="P-loop_NTPase"/>
</dbReference>
<organism evidence="1 2">
    <name type="scientific">Dactylosporangium cerinum</name>
    <dbReference type="NCBI Taxonomy" id="1434730"/>
    <lineage>
        <taxon>Bacteria</taxon>
        <taxon>Bacillati</taxon>
        <taxon>Actinomycetota</taxon>
        <taxon>Actinomycetes</taxon>
        <taxon>Micromonosporales</taxon>
        <taxon>Micromonosporaceae</taxon>
        <taxon>Dactylosporangium</taxon>
    </lineage>
</organism>
<reference evidence="2" key="1">
    <citation type="journal article" date="2019" name="Int. J. Syst. Evol. Microbiol.">
        <title>The Global Catalogue of Microorganisms (GCM) 10K type strain sequencing project: providing services to taxonomists for standard genome sequencing and annotation.</title>
        <authorList>
            <consortium name="The Broad Institute Genomics Platform"/>
            <consortium name="The Broad Institute Genome Sequencing Center for Infectious Disease"/>
            <person name="Wu L."/>
            <person name="Ma J."/>
        </authorList>
    </citation>
    <scope>NUCLEOTIDE SEQUENCE [LARGE SCALE GENOMIC DNA]</scope>
    <source>
        <strain evidence="2">CGMCC 4.7152</strain>
    </source>
</reference>
<keyword evidence="2" id="KW-1185">Reference proteome</keyword>
<sequence>MTVSGDANPMHGLTLLVGPPAAGKSTFARSWVEGGRIDAGGVVSCDAVRAELFGTRVDVADDPDVFAEMDRRVSARLAAGQAVVVDATNVLPHARARMLAWARQHDRPAAALRFQVDVDVLLRRNAARTGPARLPEETVREYAALAARHATRRQLLAEGIDPVLDVHGDRHDGSAPRKPPD</sequence>
<protein>
    <submittedName>
        <fullName evidence="1">AAA family ATPase</fullName>
    </submittedName>
</protein>
<dbReference type="RefSeq" id="WP_380125196.1">
    <property type="nucleotide sequence ID" value="NZ_JBHSIU010000066.1"/>
</dbReference>
<accession>A0ABV9WAW5</accession>
<dbReference type="Pfam" id="PF13671">
    <property type="entry name" value="AAA_33"/>
    <property type="match status" value="1"/>
</dbReference>
<dbReference type="EMBL" id="JBHSIU010000066">
    <property type="protein sequence ID" value="MFC5004896.1"/>
    <property type="molecule type" value="Genomic_DNA"/>
</dbReference>
<proteinExistence type="predicted"/>
<evidence type="ECO:0000313" key="1">
    <source>
        <dbReference type="EMBL" id="MFC5004896.1"/>
    </source>
</evidence>
<comment type="caution">
    <text evidence="1">The sequence shown here is derived from an EMBL/GenBank/DDBJ whole genome shotgun (WGS) entry which is preliminary data.</text>
</comment>
<gene>
    <name evidence="1" type="ORF">ACFPIJ_44600</name>
</gene>
<dbReference type="Proteomes" id="UP001595912">
    <property type="component" value="Unassembled WGS sequence"/>
</dbReference>
<name>A0ABV9WAW5_9ACTN</name>
<evidence type="ECO:0000313" key="2">
    <source>
        <dbReference type="Proteomes" id="UP001595912"/>
    </source>
</evidence>
<dbReference type="SUPFAM" id="SSF52540">
    <property type="entry name" value="P-loop containing nucleoside triphosphate hydrolases"/>
    <property type="match status" value="1"/>
</dbReference>
<dbReference type="Gene3D" id="3.40.50.300">
    <property type="entry name" value="P-loop containing nucleotide triphosphate hydrolases"/>
    <property type="match status" value="1"/>
</dbReference>